<dbReference type="Proteomes" id="UP000694892">
    <property type="component" value="Unassembled WGS sequence"/>
</dbReference>
<dbReference type="AlphaFoldDB" id="A0A974GY20"/>
<dbReference type="EMBL" id="KV536570">
    <property type="protein sequence ID" value="OCT55158.1"/>
    <property type="molecule type" value="Genomic_DNA"/>
</dbReference>
<sequence>MPSRDMCHVSTCGGILKNSPYWYKVGKSSTIYNIFMSRLYRHQYLYRINRTHTSFPTHIKLCSGLVQ</sequence>
<proteinExistence type="predicted"/>
<accession>A0A974GY20</accession>
<reference evidence="1" key="1">
    <citation type="submission" date="2016-05" db="EMBL/GenBank/DDBJ databases">
        <title>WGS assembly of Xenopus laevis.</title>
        <authorList>
            <person name="Session A."/>
            <person name="Uno Y."/>
            <person name="Kwon T."/>
            <person name="Chapman J."/>
            <person name="Toyoda A."/>
            <person name="Takahashi S."/>
            <person name="Fukui A."/>
            <person name="Hikosaka A."/>
            <person name="Putnam N."/>
            <person name="Stites J."/>
            <person name="Van Heeringen S."/>
            <person name="Quigley I."/>
            <person name="Heinz S."/>
            <person name="Hellsten U."/>
            <person name="Lyons J."/>
            <person name="Suzuki A."/>
            <person name="Kondo M."/>
            <person name="Ogino H."/>
            <person name="Ochi H."/>
            <person name="Bogdanovic O."/>
            <person name="Lister R."/>
            <person name="Georgiou G."/>
            <person name="Paranjpe S."/>
            <person name="Van Kruijsbergen I."/>
            <person name="Mozaffari S."/>
            <person name="Shu S."/>
            <person name="Schmutz J."/>
            <person name="Jenkins J."/>
            <person name="Grimwood J."/>
            <person name="Carlson J."/>
            <person name="Mitros T."/>
            <person name="Simakov O."/>
            <person name="Heald R."/>
            <person name="Miller K."/>
            <person name="Haudenschild C."/>
            <person name="Kuroki Y."/>
            <person name="Tanaka T."/>
            <person name="Michiue T."/>
            <person name="Watanabe M."/>
            <person name="Kinoshita T."/>
            <person name="Ohta Y."/>
            <person name="Mawaribuchi S."/>
            <person name="Suzuki Y."/>
            <person name="Haramoto Y."/>
            <person name="Yamamoto T."/>
            <person name="Takagi C."/>
            <person name="Kitzman J."/>
            <person name="Shendure J."/>
            <person name="Nakayama T."/>
            <person name="Izutsu Y."/>
            <person name="Robert J."/>
            <person name="Dichmann D."/>
            <person name="Flajnik M."/>
            <person name="Houston D."/>
            <person name="Marcotte E."/>
            <person name="Wallingford J."/>
            <person name="Ito Y."/>
            <person name="Asashima M."/>
            <person name="Ueno N."/>
            <person name="Matsuda Y."/>
            <person name="Jan Veenstra G."/>
            <person name="Fujiyama A."/>
            <person name="Harland R."/>
            <person name="Taira M."/>
            <person name="Rokhsar D.S."/>
        </authorList>
    </citation>
    <scope>NUCLEOTIDE SEQUENCE</scope>
    <source>
        <strain evidence="1">J</strain>
        <tissue evidence="1">Blood</tissue>
    </source>
</reference>
<protein>
    <submittedName>
        <fullName evidence="1">Uncharacterized protein</fullName>
    </submittedName>
</protein>
<organism evidence="1">
    <name type="scientific">Xenopus laevis</name>
    <name type="common">African clawed frog</name>
    <dbReference type="NCBI Taxonomy" id="8355"/>
    <lineage>
        <taxon>Eukaryota</taxon>
        <taxon>Metazoa</taxon>
        <taxon>Chordata</taxon>
        <taxon>Craniata</taxon>
        <taxon>Vertebrata</taxon>
        <taxon>Euteleostomi</taxon>
        <taxon>Amphibia</taxon>
        <taxon>Batrachia</taxon>
        <taxon>Anura</taxon>
        <taxon>Pipoidea</taxon>
        <taxon>Pipidae</taxon>
        <taxon>Xenopodinae</taxon>
        <taxon>Xenopus</taxon>
        <taxon>Xenopus</taxon>
    </lineage>
</organism>
<name>A0A974GY20_XENLA</name>
<gene>
    <name evidence="1" type="ORF">XELAEV_18004304mg</name>
</gene>
<evidence type="ECO:0000313" key="1">
    <source>
        <dbReference type="EMBL" id="OCT55158.1"/>
    </source>
</evidence>